<dbReference type="AlphaFoldDB" id="A0A520S027"/>
<feature type="non-terminal residue" evidence="2">
    <location>
        <position position="105"/>
    </location>
</feature>
<comment type="caution">
    <text evidence="2">The sequence shown here is derived from an EMBL/GenBank/DDBJ whole genome shotgun (WGS) entry which is preliminary data.</text>
</comment>
<protein>
    <submittedName>
        <fullName evidence="2">Uncharacterized protein</fullName>
    </submittedName>
</protein>
<feature type="chain" id="PRO_5022084518" evidence="1">
    <location>
        <begin position="27"/>
        <end position="105"/>
    </location>
</feature>
<evidence type="ECO:0000256" key="1">
    <source>
        <dbReference type="SAM" id="SignalP"/>
    </source>
</evidence>
<name>A0A520S027_9GAMM</name>
<dbReference type="Proteomes" id="UP000320404">
    <property type="component" value="Unassembled WGS sequence"/>
</dbReference>
<evidence type="ECO:0000313" key="3">
    <source>
        <dbReference type="Proteomes" id="UP000320404"/>
    </source>
</evidence>
<evidence type="ECO:0000313" key="2">
    <source>
        <dbReference type="EMBL" id="RZO75795.1"/>
    </source>
</evidence>
<accession>A0A520S027</accession>
<dbReference type="EMBL" id="SHAH01000046">
    <property type="protein sequence ID" value="RZO75795.1"/>
    <property type="molecule type" value="Genomic_DNA"/>
</dbReference>
<reference evidence="2 3" key="1">
    <citation type="submission" date="2019-02" db="EMBL/GenBank/DDBJ databases">
        <title>Prokaryotic population dynamics and viral predation in marine succession experiment using metagenomics: the confinement effect.</title>
        <authorList>
            <person name="Haro-Moreno J.M."/>
            <person name="Rodriguez-Valera F."/>
            <person name="Lopez-Perez M."/>
        </authorList>
    </citation>
    <scope>NUCLEOTIDE SEQUENCE [LARGE SCALE GENOMIC DNA]</scope>
    <source>
        <strain evidence="2">MED-G158</strain>
    </source>
</reference>
<organism evidence="2 3">
    <name type="scientific">OM182 bacterium</name>
    <dbReference type="NCBI Taxonomy" id="2510334"/>
    <lineage>
        <taxon>Bacteria</taxon>
        <taxon>Pseudomonadati</taxon>
        <taxon>Pseudomonadota</taxon>
        <taxon>Gammaproteobacteria</taxon>
        <taxon>OMG group</taxon>
        <taxon>OM182 clade</taxon>
    </lineage>
</organism>
<sequence length="105" mass="11448">MPKLFHTMQTRLIALIICCLPFAASAQQLNQTDWDGEWLAEGTLFRIGVKVEDGILKVSQLESMGQVWNNEDGEIDGNVAKVKVDYAGASGIIQAELINADTAVL</sequence>
<keyword evidence="1" id="KW-0732">Signal</keyword>
<gene>
    <name evidence="2" type="ORF">EVA69_03795</name>
</gene>
<feature type="signal peptide" evidence="1">
    <location>
        <begin position="1"/>
        <end position="26"/>
    </location>
</feature>
<proteinExistence type="predicted"/>